<keyword evidence="3" id="KW-0997">Cell inner membrane</keyword>
<keyword evidence="6" id="KW-0472">Membrane</keyword>
<comment type="caution">
    <text evidence="14">The sequence shown here is derived from an EMBL/GenBank/DDBJ whole genome shotgun (WGS) entry which is preliminary data.</text>
</comment>
<evidence type="ECO:0000256" key="11">
    <source>
        <dbReference type="PROSITE-ProRule" id="PRU00278"/>
    </source>
</evidence>
<feature type="domain" description="PpiC" evidence="13">
    <location>
        <begin position="335"/>
        <end position="427"/>
    </location>
</feature>
<evidence type="ECO:0000256" key="3">
    <source>
        <dbReference type="ARBA" id="ARBA00022519"/>
    </source>
</evidence>
<dbReference type="Gene3D" id="3.10.50.40">
    <property type="match status" value="2"/>
</dbReference>
<dbReference type="GO" id="GO:0003755">
    <property type="term" value="F:peptidyl-prolyl cis-trans isomerase activity"/>
    <property type="evidence" value="ECO:0007669"/>
    <property type="project" value="UniProtKB-KW"/>
</dbReference>
<evidence type="ECO:0000256" key="9">
    <source>
        <dbReference type="ARBA" id="ARBA00040743"/>
    </source>
</evidence>
<dbReference type="EMBL" id="JADIME010000084">
    <property type="protein sequence ID" value="MBO8465908.1"/>
    <property type="molecule type" value="Genomic_DNA"/>
</dbReference>
<feature type="signal peptide" evidence="12">
    <location>
        <begin position="1"/>
        <end position="22"/>
    </location>
</feature>
<evidence type="ECO:0000256" key="8">
    <source>
        <dbReference type="ARBA" id="ARBA00038408"/>
    </source>
</evidence>
<dbReference type="AlphaFoldDB" id="A0A9D9I4U3"/>
<protein>
    <recommendedName>
        <fullName evidence="9">Periplasmic chaperone PpiD</fullName>
    </recommendedName>
    <alternativeName>
        <fullName evidence="10">Periplasmic folding chaperone</fullName>
    </alternativeName>
</protein>
<evidence type="ECO:0000256" key="6">
    <source>
        <dbReference type="ARBA" id="ARBA00023136"/>
    </source>
</evidence>
<evidence type="ECO:0000256" key="5">
    <source>
        <dbReference type="ARBA" id="ARBA00022989"/>
    </source>
</evidence>
<evidence type="ECO:0000313" key="15">
    <source>
        <dbReference type="Proteomes" id="UP000823597"/>
    </source>
</evidence>
<evidence type="ECO:0000259" key="13">
    <source>
        <dbReference type="PROSITE" id="PS50198"/>
    </source>
</evidence>
<keyword evidence="5" id="KW-1133">Transmembrane helix</keyword>
<organism evidence="14 15">
    <name type="scientific">Candidatus Merdivivens pullistercoris</name>
    <dbReference type="NCBI Taxonomy" id="2840873"/>
    <lineage>
        <taxon>Bacteria</taxon>
        <taxon>Pseudomonadati</taxon>
        <taxon>Bacteroidota</taxon>
        <taxon>Bacteroidia</taxon>
        <taxon>Bacteroidales</taxon>
        <taxon>Muribaculaceae</taxon>
        <taxon>Muribaculaceae incertae sedis</taxon>
        <taxon>Candidatus Merdivivens</taxon>
    </lineage>
</organism>
<dbReference type="SUPFAM" id="SSF54534">
    <property type="entry name" value="FKBP-like"/>
    <property type="match status" value="2"/>
</dbReference>
<evidence type="ECO:0000256" key="1">
    <source>
        <dbReference type="ARBA" id="ARBA00004382"/>
    </source>
</evidence>
<keyword evidence="7" id="KW-0143">Chaperone</keyword>
<evidence type="ECO:0000256" key="12">
    <source>
        <dbReference type="SAM" id="SignalP"/>
    </source>
</evidence>
<keyword evidence="4" id="KW-0812">Transmembrane</keyword>
<reference evidence="14" key="1">
    <citation type="submission" date="2020-10" db="EMBL/GenBank/DDBJ databases">
        <authorList>
            <person name="Gilroy R."/>
        </authorList>
    </citation>
    <scope>NUCLEOTIDE SEQUENCE</scope>
    <source>
        <strain evidence="14">10037</strain>
    </source>
</reference>
<dbReference type="Pfam" id="PF13623">
    <property type="entry name" value="SurA_N_2"/>
    <property type="match status" value="1"/>
</dbReference>
<proteinExistence type="inferred from homology"/>
<comment type="subcellular location">
    <subcellularLocation>
        <location evidence="1">Cell inner membrane</location>
        <topology evidence="1">Single-pass type II membrane protein</topology>
        <orientation evidence="1">Periplasmic side</orientation>
    </subcellularLocation>
</comment>
<keyword evidence="12" id="KW-0732">Signal</keyword>
<keyword evidence="11" id="KW-0697">Rotamase</keyword>
<evidence type="ECO:0000256" key="10">
    <source>
        <dbReference type="ARBA" id="ARBA00042775"/>
    </source>
</evidence>
<evidence type="ECO:0000256" key="2">
    <source>
        <dbReference type="ARBA" id="ARBA00022475"/>
    </source>
</evidence>
<evidence type="ECO:0000256" key="7">
    <source>
        <dbReference type="ARBA" id="ARBA00023186"/>
    </source>
</evidence>
<comment type="similarity">
    <text evidence="8">Belongs to the PpiD chaperone family.</text>
</comment>
<sequence>MITVLIALALLSFILDPTTLQTAFSFMSSKNKVGVIDGKSVDYTDFQKRVDYYTAINQITTGSSTTTEQQNTAIQNMAWQSFVDQILFIENARDAGIIVGEDELVDLTTGSMVSPLIKNNPVFLDENGNFSAANVVEFVQAVGQDQSGNLKLYWDYLQNTIFDQQYYTKYYSLFSSSDFINPLMLANTIEENNVTSNVDFVMVPFGLADSTVTVSDAEIHEYYNAHKNMYEQNASRDIEYVAFEVVPSDSDIDFASDAIEAVYPEFATVDNMKNFLMRNSDEPFNPYYYEEGELSSVSPVFEDYAFGENQGGVSEIVNTDESFMAARVMDVKMMSDSAFVQHILLQGDSEALADSLLSVVSSGKNTFANVAMTYSADNNLNVEERGDIGWLTQQMMIPGFESVLYAKTNAPFILKTDWGTHIVNVKERTAAKEKKQVAFLVKEIVASKETFNDFYNKANQIAAKSEGKYELFKQACQEAGLFPLTAKKVEESSRSLGSYQNTKEVTRWAFEAKKGEVSPIITVDNEYFFVAALTGIHKEGYAPVEEVRPSIEMYLKNQKLADKKAAEVAGKIAGCTTMEAVAEALDATVSSREGVAFASMSQQGFDPAFIGAVSGASEGVITGPVKGNIGVYVFLVKSRDTGAFYTEDDAKSRQTQLEQYMLQTILPVMMEDAGVKDNRARFY</sequence>
<feature type="chain" id="PRO_5038855440" description="Periplasmic chaperone PpiD" evidence="12">
    <location>
        <begin position="23"/>
        <end position="683"/>
    </location>
</feature>
<dbReference type="GO" id="GO:0005886">
    <property type="term" value="C:plasma membrane"/>
    <property type="evidence" value="ECO:0007669"/>
    <property type="project" value="UniProtKB-SubCell"/>
</dbReference>
<dbReference type="PANTHER" id="PTHR47529:SF1">
    <property type="entry name" value="PERIPLASMIC CHAPERONE PPID"/>
    <property type="match status" value="1"/>
</dbReference>
<dbReference type="Pfam" id="PF13616">
    <property type="entry name" value="Rotamase_3"/>
    <property type="match status" value="1"/>
</dbReference>
<dbReference type="InterPro" id="IPR052029">
    <property type="entry name" value="PpiD_chaperone"/>
</dbReference>
<keyword evidence="2" id="KW-1003">Cell membrane</keyword>
<dbReference type="PANTHER" id="PTHR47529">
    <property type="entry name" value="PEPTIDYL-PROLYL CIS-TRANS ISOMERASE D"/>
    <property type="match status" value="1"/>
</dbReference>
<keyword evidence="11" id="KW-0413">Isomerase</keyword>
<accession>A0A9D9I4U3</accession>
<evidence type="ECO:0000313" key="14">
    <source>
        <dbReference type="EMBL" id="MBO8465908.1"/>
    </source>
</evidence>
<dbReference type="InterPro" id="IPR000297">
    <property type="entry name" value="PPIase_PpiC"/>
</dbReference>
<dbReference type="InterPro" id="IPR046357">
    <property type="entry name" value="PPIase_dom_sf"/>
</dbReference>
<name>A0A9D9I4U3_9BACT</name>
<dbReference type="InterPro" id="IPR027304">
    <property type="entry name" value="Trigger_fact/SurA_dom_sf"/>
</dbReference>
<dbReference type="Proteomes" id="UP000823597">
    <property type="component" value="Unassembled WGS sequence"/>
</dbReference>
<reference evidence="14" key="2">
    <citation type="journal article" date="2021" name="PeerJ">
        <title>Extensive microbial diversity within the chicken gut microbiome revealed by metagenomics and culture.</title>
        <authorList>
            <person name="Gilroy R."/>
            <person name="Ravi A."/>
            <person name="Getino M."/>
            <person name="Pursley I."/>
            <person name="Horton D.L."/>
            <person name="Alikhan N.F."/>
            <person name="Baker D."/>
            <person name="Gharbi K."/>
            <person name="Hall N."/>
            <person name="Watson M."/>
            <person name="Adriaenssens E.M."/>
            <person name="Foster-Nyarko E."/>
            <person name="Jarju S."/>
            <person name="Secka A."/>
            <person name="Antonio M."/>
            <person name="Oren A."/>
            <person name="Chaudhuri R.R."/>
            <person name="La Ragione R."/>
            <person name="Hildebrand F."/>
            <person name="Pallen M.J."/>
        </authorList>
    </citation>
    <scope>NUCLEOTIDE SEQUENCE</scope>
    <source>
        <strain evidence="14">10037</strain>
    </source>
</reference>
<dbReference type="PROSITE" id="PS50198">
    <property type="entry name" value="PPIC_PPIASE_2"/>
    <property type="match status" value="1"/>
</dbReference>
<gene>
    <name evidence="14" type="ORF">IAB93_07945</name>
</gene>
<evidence type="ECO:0000256" key="4">
    <source>
        <dbReference type="ARBA" id="ARBA00022692"/>
    </source>
</evidence>
<dbReference type="SUPFAM" id="SSF109998">
    <property type="entry name" value="Triger factor/SurA peptide-binding domain-like"/>
    <property type="match status" value="1"/>
</dbReference>